<evidence type="ECO:0000259" key="1">
    <source>
        <dbReference type="Pfam" id="PF02589"/>
    </source>
</evidence>
<name>A0A926ID40_9FIRM</name>
<proteinExistence type="predicted"/>
<dbReference type="AlphaFoldDB" id="A0A926ID40"/>
<organism evidence="2 3">
    <name type="scientific">Zhenhengia yiwuensis</name>
    <dbReference type="NCBI Taxonomy" id="2763666"/>
    <lineage>
        <taxon>Bacteria</taxon>
        <taxon>Bacillati</taxon>
        <taxon>Bacillota</taxon>
        <taxon>Clostridia</taxon>
        <taxon>Lachnospirales</taxon>
        <taxon>Lachnospiraceae</taxon>
        <taxon>Zhenhengia</taxon>
    </lineage>
</organism>
<dbReference type="Pfam" id="PF02589">
    <property type="entry name" value="LUD_dom"/>
    <property type="match status" value="1"/>
</dbReference>
<evidence type="ECO:0000313" key="3">
    <source>
        <dbReference type="Proteomes" id="UP000655830"/>
    </source>
</evidence>
<dbReference type="InterPro" id="IPR003741">
    <property type="entry name" value="LUD_dom"/>
</dbReference>
<feature type="domain" description="LUD" evidence="1">
    <location>
        <begin position="15"/>
        <end position="205"/>
    </location>
</feature>
<accession>A0A926ID40</accession>
<keyword evidence="3" id="KW-1185">Reference proteome</keyword>
<sequence length="211" mass="23152">MSIQNDFYKLQASTLIKNLEKRHMKGYYCNTKAEALDLALSLMPENSSIAWGGSESIKEIGLIDALYASNAYTLYDRAKVAPEQIDETLRKAFFADFFLMSSNAITLDGQLINIDGTGNRISALTFGPKEVIMIVGMNKVTKTVEAGIDRIKNVASPQNAIRLNRKTPCGVTGVCGNCLSPDCMCMHTVITRNSRVDGRIKIILVGESLGY</sequence>
<comment type="caution">
    <text evidence="2">The sequence shown here is derived from an EMBL/GenBank/DDBJ whole genome shotgun (WGS) entry which is preliminary data.</text>
</comment>
<dbReference type="EMBL" id="JACRSY010000002">
    <property type="protein sequence ID" value="MBC8578181.1"/>
    <property type="molecule type" value="Genomic_DNA"/>
</dbReference>
<dbReference type="PANTHER" id="PTHR36179">
    <property type="entry name" value="LUD_DOM DOMAIN-CONTAINING PROTEIN"/>
    <property type="match status" value="1"/>
</dbReference>
<dbReference type="Proteomes" id="UP000655830">
    <property type="component" value="Unassembled WGS sequence"/>
</dbReference>
<gene>
    <name evidence="2" type="ORF">H8718_01325</name>
</gene>
<dbReference type="PIRSF" id="PIRSF020269">
    <property type="entry name" value="DUF1121"/>
    <property type="match status" value="1"/>
</dbReference>
<protein>
    <submittedName>
        <fullName evidence="2">Lactate utilization protein</fullName>
    </submittedName>
</protein>
<evidence type="ECO:0000313" key="2">
    <source>
        <dbReference type="EMBL" id="MBC8578181.1"/>
    </source>
</evidence>
<dbReference type="RefSeq" id="WP_249331246.1">
    <property type="nucleotide sequence ID" value="NZ_JACRSY010000002.1"/>
</dbReference>
<dbReference type="InterPro" id="IPR009501">
    <property type="entry name" value="UCP020269"/>
</dbReference>
<dbReference type="PANTHER" id="PTHR36179:SF2">
    <property type="entry name" value="LUD DOMAIN-CONTAINING PROTEIN"/>
    <property type="match status" value="1"/>
</dbReference>
<reference evidence="2" key="1">
    <citation type="submission" date="2020-08" db="EMBL/GenBank/DDBJ databases">
        <title>Genome public.</title>
        <authorList>
            <person name="Liu C."/>
            <person name="Sun Q."/>
        </authorList>
    </citation>
    <scope>NUCLEOTIDE SEQUENCE</scope>
    <source>
        <strain evidence="2">NSJ-12</strain>
    </source>
</reference>